<dbReference type="AlphaFoldDB" id="A0A2P6R495"/>
<reference evidence="1 2" key="1">
    <citation type="journal article" date="2018" name="Nat. Genet.">
        <title>The Rosa genome provides new insights in the design of modern roses.</title>
        <authorList>
            <person name="Bendahmane M."/>
        </authorList>
    </citation>
    <scope>NUCLEOTIDE SEQUENCE [LARGE SCALE GENOMIC DNA]</scope>
    <source>
        <strain evidence="2">cv. Old Blush</strain>
    </source>
</reference>
<accession>A0A2P6R495</accession>
<dbReference type="Proteomes" id="UP000238479">
    <property type="component" value="Chromosome 4"/>
</dbReference>
<proteinExistence type="predicted"/>
<dbReference type="Gramene" id="PRQ41228">
    <property type="protein sequence ID" value="PRQ41228"/>
    <property type="gene ID" value="RchiOBHm_Chr4g0444651"/>
</dbReference>
<name>A0A2P6R495_ROSCH</name>
<comment type="caution">
    <text evidence="1">The sequence shown here is derived from an EMBL/GenBank/DDBJ whole genome shotgun (WGS) entry which is preliminary data.</text>
</comment>
<gene>
    <name evidence="1" type="ORF">RchiOBHm_Chr4g0444651</name>
</gene>
<keyword evidence="2" id="KW-1185">Reference proteome</keyword>
<organism evidence="1 2">
    <name type="scientific">Rosa chinensis</name>
    <name type="common">China rose</name>
    <dbReference type="NCBI Taxonomy" id="74649"/>
    <lineage>
        <taxon>Eukaryota</taxon>
        <taxon>Viridiplantae</taxon>
        <taxon>Streptophyta</taxon>
        <taxon>Embryophyta</taxon>
        <taxon>Tracheophyta</taxon>
        <taxon>Spermatophyta</taxon>
        <taxon>Magnoliopsida</taxon>
        <taxon>eudicotyledons</taxon>
        <taxon>Gunneridae</taxon>
        <taxon>Pentapetalae</taxon>
        <taxon>rosids</taxon>
        <taxon>fabids</taxon>
        <taxon>Rosales</taxon>
        <taxon>Rosaceae</taxon>
        <taxon>Rosoideae</taxon>
        <taxon>Rosoideae incertae sedis</taxon>
        <taxon>Rosa</taxon>
    </lineage>
</organism>
<sequence>MRGYRMSKAGVCCLRAQQEISEEAGVSEPDSRIPPPPGKFFSISLCLLREDVYHVVKAFAMIGEWVSAEAKLYTQVLVRSKNVFVLFLVCRIVNVGC</sequence>
<evidence type="ECO:0000313" key="1">
    <source>
        <dbReference type="EMBL" id="PRQ41228.1"/>
    </source>
</evidence>
<evidence type="ECO:0000313" key="2">
    <source>
        <dbReference type="Proteomes" id="UP000238479"/>
    </source>
</evidence>
<protein>
    <submittedName>
        <fullName evidence="1">Uncharacterized protein</fullName>
    </submittedName>
</protein>
<dbReference type="EMBL" id="PDCK01000042">
    <property type="protein sequence ID" value="PRQ41228.1"/>
    <property type="molecule type" value="Genomic_DNA"/>
</dbReference>